<reference evidence="3" key="1">
    <citation type="submission" date="2020-11" db="EMBL/GenBank/DDBJ databases">
        <authorList>
            <consortium name="DOE Joint Genome Institute"/>
            <person name="Ahrendt S."/>
            <person name="Riley R."/>
            <person name="Andreopoulos W."/>
            <person name="Labutti K."/>
            <person name="Pangilinan J."/>
            <person name="Ruiz-Duenas F.J."/>
            <person name="Barrasa J.M."/>
            <person name="Sanchez-Garcia M."/>
            <person name="Camarero S."/>
            <person name="Miyauchi S."/>
            <person name="Serrano A."/>
            <person name="Linde D."/>
            <person name="Babiker R."/>
            <person name="Drula E."/>
            <person name="Ayuso-Fernandez I."/>
            <person name="Pacheco R."/>
            <person name="Padilla G."/>
            <person name="Ferreira P."/>
            <person name="Barriuso J."/>
            <person name="Kellner H."/>
            <person name="Castanera R."/>
            <person name="Alfaro M."/>
            <person name="Ramirez L."/>
            <person name="Pisabarro A.G."/>
            <person name="Kuo A."/>
            <person name="Tritt A."/>
            <person name="Lipzen A."/>
            <person name="He G."/>
            <person name="Yan M."/>
            <person name="Ng V."/>
            <person name="Cullen D."/>
            <person name="Martin F."/>
            <person name="Rosso M.-N."/>
            <person name="Henrissat B."/>
            <person name="Hibbett D."/>
            <person name="Martinez A.T."/>
            <person name="Grigoriev I.V."/>
        </authorList>
    </citation>
    <scope>NUCLEOTIDE SEQUENCE</scope>
    <source>
        <strain evidence="3">CIRM-BRFM 674</strain>
    </source>
</reference>
<evidence type="ECO:0000313" key="3">
    <source>
        <dbReference type="EMBL" id="KAF9472641.1"/>
    </source>
</evidence>
<dbReference type="SUPFAM" id="SSF53167">
    <property type="entry name" value="Purine and uridine phosphorylases"/>
    <property type="match status" value="1"/>
</dbReference>
<evidence type="ECO:0000256" key="1">
    <source>
        <dbReference type="SAM" id="MobiDB-lite"/>
    </source>
</evidence>
<organism evidence="3 4">
    <name type="scientific">Pholiota conissans</name>
    <dbReference type="NCBI Taxonomy" id="109636"/>
    <lineage>
        <taxon>Eukaryota</taxon>
        <taxon>Fungi</taxon>
        <taxon>Dikarya</taxon>
        <taxon>Basidiomycota</taxon>
        <taxon>Agaricomycotina</taxon>
        <taxon>Agaricomycetes</taxon>
        <taxon>Agaricomycetidae</taxon>
        <taxon>Agaricales</taxon>
        <taxon>Agaricineae</taxon>
        <taxon>Strophariaceae</taxon>
        <taxon>Pholiota</taxon>
    </lineage>
</organism>
<evidence type="ECO:0000259" key="2">
    <source>
        <dbReference type="Pfam" id="PF01048"/>
    </source>
</evidence>
<protein>
    <submittedName>
        <fullName evidence="3">Uridine phosphorylase</fullName>
    </submittedName>
</protein>
<dbReference type="InterPro" id="IPR000845">
    <property type="entry name" value="Nucleoside_phosphorylase_d"/>
</dbReference>
<dbReference type="Proteomes" id="UP000807469">
    <property type="component" value="Unassembled WGS sequence"/>
</dbReference>
<accession>A0A9P6CMT0</accession>
<dbReference type="AlphaFoldDB" id="A0A9P6CMT0"/>
<evidence type="ECO:0000313" key="4">
    <source>
        <dbReference type="Proteomes" id="UP000807469"/>
    </source>
</evidence>
<feature type="region of interest" description="Disordered" evidence="1">
    <location>
        <begin position="1"/>
        <end position="20"/>
    </location>
</feature>
<dbReference type="GO" id="GO:0006218">
    <property type="term" value="P:uridine catabolic process"/>
    <property type="evidence" value="ECO:0007669"/>
    <property type="project" value="TreeGrafter"/>
</dbReference>
<dbReference type="InterPro" id="IPR035994">
    <property type="entry name" value="Nucleoside_phosphorylase_sf"/>
</dbReference>
<dbReference type="PANTHER" id="PTHR43691">
    <property type="entry name" value="URIDINE PHOSPHORYLASE"/>
    <property type="match status" value="1"/>
</dbReference>
<dbReference type="Gene3D" id="3.40.50.1580">
    <property type="entry name" value="Nucleoside phosphorylase domain"/>
    <property type="match status" value="1"/>
</dbReference>
<dbReference type="CDD" id="cd17769">
    <property type="entry name" value="NP_TgUP-like"/>
    <property type="match status" value="1"/>
</dbReference>
<dbReference type="PANTHER" id="PTHR43691:SF14">
    <property type="entry name" value="URIDINE PHOSPHORYLASE"/>
    <property type="match status" value="1"/>
</dbReference>
<feature type="domain" description="Nucleoside phosphorylase" evidence="2">
    <location>
        <begin position="65"/>
        <end position="270"/>
    </location>
</feature>
<proteinExistence type="predicted"/>
<keyword evidence="4" id="KW-1185">Reference proteome</keyword>
<dbReference type="EMBL" id="MU155513">
    <property type="protein sequence ID" value="KAF9472641.1"/>
    <property type="molecule type" value="Genomic_DNA"/>
</dbReference>
<dbReference type="GO" id="GO:0005829">
    <property type="term" value="C:cytosol"/>
    <property type="evidence" value="ECO:0007669"/>
    <property type="project" value="TreeGrafter"/>
</dbReference>
<dbReference type="OrthoDB" id="416752at2759"/>
<gene>
    <name evidence="3" type="ORF">BDN70DRAFT_886793</name>
</gene>
<dbReference type="GO" id="GO:0004850">
    <property type="term" value="F:uridine phosphorylase activity"/>
    <property type="evidence" value="ECO:0007669"/>
    <property type="project" value="TreeGrafter"/>
</dbReference>
<comment type="caution">
    <text evidence="3">The sequence shown here is derived from an EMBL/GenBank/DDBJ whole genome shotgun (WGS) entry which is preliminary data.</text>
</comment>
<dbReference type="Pfam" id="PF01048">
    <property type="entry name" value="PNP_UDP_1"/>
    <property type="match status" value="1"/>
</dbReference>
<name>A0A9P6CMT0_9AGAR</name>
<sequence>MSRRLDTRSDPTPCTLQTFTKPYCPSRSPIRTLSMKDTLTDANFPKTDDQRVYHLGVRPGEVANRIITVGTPSRANIIASHLDAQPKLFVLSSERQFMTITGRYKGVPISIVSIGMGSANMDFFVREIRETVSGDLMIIRLGSCGSLMDVPPGTIVVPKASVSISRNVDFDFVNPENNDEPAYHISKPVSADEQLYEEIRKALETAKPPTSHSTIVTGTVNASADSFYSSQGRQTSFPDHNEHLIEYLESKVENLGTLEMESFHLMHLAACWTGRTVTKGKKDATPLTTGPVKPIIAPTSSVTQQTLTAPLVLPNTVIRAAAIHMVFASRKSRDFITPQQVEEIERWTGEGALNALINIEIRKDRMHMDKGSVWEIV</sequence>
<feature type="compositionally biased region" description="Polar residues" evidence="1">
    <location>
        <begin position="10"/>
        <end position="20"/>
    </location>
</feature>